<proteinExistence type="predicted"/>
<dbReference type="Gene3D" id="3.40.50.12780">
    <property type="entry name" value="N-terminal domain of ligase-like"/>
    <property type="match status" value="1"/>
</dbReference>
<dbReference type="InterPro" id="IPR053158">
    <property type="entry name" value="CapK_Type1_Caps_Biosynth"/>
</dbReference>
<sequence>MGEDIRQLRRDSRRAHELGPAAIQERQRANLAEMVTFARAASPYFRELYRDLPDRVDDPAMLPITTKQALMDRFDDWVTDREVTFEQVQTFVDDPGLVGERFLGKYMVAHTSGTTGVLGYFLLDDRNMAVNVALGSLTSSGMNLGVLMRILARRGRMAMICAPNGHGLSLALALRFQKRKLTGRLLRIISIYRPLPELVAELNAYSPAMIMSSPSVLSLLAGQQEKGRLRIRPAVVFAAGETVTTEDVSRFGDAFDAGIAVTYSTTECGFLSYGCGHGWYHVNSDWAVLEPVDADYRPTPPGEPSHTVLLSNLANRVQPILRYDLGDSVVVRPDPCPCGDPRPAVRVQGRTADVLTFPGGRGEPVSIAPMAIGALVDHVPGGGIEQFQIVQTTPTNLRVRLTAAADADADHVWKAVRAELTQLLTEHEAGDITLERADEPPQLSASGKFREVIPLSQP</sequence>
<organism evidence="2 3">
    <name type="scientific">Streptosporangium album</name>
    <dbReference type="NCBI Taxonomy" id="47479"/>
    <lineage>
        <taxon>Bacteria</taxon>
        <taxon>Bacillati</taxon>
        <taxon>Actinomycetota</taxon>
        <taxon>Actinomycetes</taxon>
        <taxon>Streptosporangiales</taxon>
        <taxon>Streptosporangiaceae</taxon>
        <taxon>Streptosporangium</taxon>
    </lineage>
</organism>
<dbReference type="PANTHER" id="PTHR36932">
    <property type="entry name" value="CAPSULAR POLYSACCHARIDE BIOSYNTHESIS PROTEIN"/>
    <property type="match status" value="1"/>
</dbReference>
<evidence type="ECO:0000313" key="2">
    <source>
        <dbReference type="EMBL" id="MBB4942680.1"/>
    </source>
</evidence>
<keyword evidence="2" id="KW-0436">Ligase</keyword>
<name>A0A7W7S2N5_9ACTN</name>
<keyword evidence="3" id="KW-1185">Reference proteome</keyword>
<protein>
    <submittedName>
        <fullName evidence="2">Phenylacetate-coenzyme A ligase PaaK-like adenylate-forming protein</fullName>
    </submittedName>
</protein>
<dbReference type="AlphaFoldDB" id="A0A7W7S2N5"/>
<dbReference type="Proteomes" id="UP000534286">
    <property type="component" value="Unassembled WGS sequence"/>
</dbReference>
<dbReference type="GO" id="GO:0016874">
    <property type="term" value="F:ligase activity"/>
    <property type="evidence" value="ECO:0007669"/>
    <property type="project" value="UniProtKB-KW"/>
</dbReference>
<dbReference type="InterPro" id="IPR042099">
    <property type="entry name" value="ANL_N_sf"/>
</dbReference>
<dbReference type="EMBL" id="JACHJU010000004">
    <property type="protein sequence ID" value="MBB4942680.1"/>
    <property type="molecule type" value="Genomic_DNA"/>
</dbReference>
<reference evidence="2 3" key="1">
    <citation type="submission" date="2020-08" db="EMBL/GenBank/DDBJ databases">
        <title>Sequencing the genomes of 1000 actinobacteria strains.</title>
        <authorList>
            <person name="Klenk H.-P."/>
        </authorList>
    </citation>
    <scope>NUCLEOTIDE SEQUENCE [LARGE SCALE GENOMIC DNA]</scope>
    <source>
        <strain evidence="2 3">DSM 43023</strain>
    </source>
</reference>
<dbReference type="PANTHER" id="PTHR36932:SF1">
    <property type="entry name" value="CAPSULAR POLYSACCHARIDE BIOSYNTHESIS PROTEIN"/>
    <property type="match status" value="1"/>
</dbReference>
<accession>A0A7W7S2N5</accession>
<dbReference type="RefSeq" id="WP_184758694.1">
    <property type="nucleotide sequence ID" value="NZ_BAABEK010000044.1"/>
</dbReference>
<comment type="caution">
    <text evidence="2">The sequence shown here is derived from an EMBL/GenBank/DDBJ whole genome shotgun (WGS) entry which is preliminary data.</text>
</comment>
<gene>
    <name evidence="2" type="ORF">FHR32_007080</name>
</gene>
<evidence type="ECO:0000313" key="3">
    <source>
        <dbReference type="Proteomes" id="UP000534286"/>
    </source>
</evidence>
<evidence type="ECO:0000256" key="1">
    <source>
        <dbReference type="SAM" id="MobiDB-lite"/>
    </source>
</evidence>
<feature type="region of interest" description="Disordered" evidence="1">
    <location>
        <begin position="435"/>
        <end position="458"/>
    </location>
</feature>
<dbReference type="SUPFAM" id="SSF56801">
    <property type="entry name" value="Acetyl-CoA synthetase-like"/>
    <property type="match status" value="1"/>
</dbReference>